<evidence type="ECO:0000256" key="1">
    <source>
        <dbReference type="SAM" id="MobiDB-lite"/>
    </source>
</evidence>
<dbReference type="AlphaFoldDB" id="A0A9D1WRR8"/>
<name>A0A9D1WRR8_9FIRM</name>
<reference evidence="3" key="1">
    <citation type="journal article" date="2021" name="PeerJ">
        <title>Extensive microbial diversity within the chicken gut microbiome revealed by metagenomics and culture.</title>
        <authorList>
            <person name="Gilroy R."/>
            <person name="Ravi A."/>
            <person name="Getino M."/>
            <person name="Pursley I."/>
            <person name="Horton D.L."/>
            <person name="Alikhan N.F."/>
            <person name="Baker D."/>
            <person name="Gharbi K."/>
            <person name="Hall N."/>
            <person name="Watson M."/>
            <person name="Adriaenssens E.M."/>
            <person name="Foster-Nyarko E."/>
            <person name="Jarju S."/>
            <person name="Secka A."/>
            <person name="Antonio M."/>
            <person name="Oren A."/>
            <person name="Chaudhuri R.R."/>
            <person name="La Ragione R."/>
            <person name="Hildebrand F."/>
            <person name="Pallen M.J."/>
        </authorList>
    </citation>
    <scope>NUCLEOTIDE SEQUENCE</scope>
    <source>
        <strain evidence="3">CHK188-5543</strain>
    </source>
</reference>
<reference evidence="3" key="2">
    <citation type="submission" date="2021-04" db="EMBL/GenBank/DDBJ databases">
        <authorList>
            <person name="Gilroy R."/>
        </authorList>
    </citation>
    <scope>NUCLEOTIDE SEQUENCE</scope>
    <source>
        <strain evidence="3">CHK188-5543</strain>
    </source>
</reference>
<proteinExistence type="predicted"/>
<dbReference type="EMBL" id="DXES01000147">
    <property type="protein sequence ID" value="HIX65928.1"/>
    <property type="molecule type" value="Genomic_DNA"/>
</dbReference>
<gene>
    <name evidence="3" type="ORF">H9736_06720</name>
</gene>
<evidence type="ECO:0000313" key="3">
    <source>
        <dbReference type="EMBL" id="HIX65928.1"/>
    </source>
</evidence>
<accession>A0A9D1WRR8</accession>
<feature type="chain" id="PRO_5038993936" evidence="2">
    <location>
        <begin position="22"/>
        <end position="208"/>
    </location>
</feature>
<feature type="region of interest" description="Disordered" evidence="1">
    <location>
        <begin position="25"/>
        <end position="46"/>
    </location>
</feature>
<feature type="signal peptide" evidence="2">
    <location>
        <begin position="1"/>
        <end position="21"/>
    </location>
</feature>
<sequence>MKKTLALTLALIMLMSLSACSGGGDTQSQADNSSSSQQDESGRSKATEFTFELAAEEERTVENLIFDEDVTISGDFGVIIFENCEFNGDIINTAEQFTRVVLPDGTTVNGNCVFKNTTKEATMDYPMPKFISSNTLNIVCEDCIGSGVLESTENDMIFNGETYSMADVEFFYDADTNEIVPYEGQDASVLFVGQWWENGEKVLQMFCE</sequence>
<keyword evidence="2" id="KW-0732">Signal</keyword>
<feature type="compositionally biased region" description="Low complexity" evidence="1">
    <location>
        <begin position="26"/>
        <end position="39"/>
    </location>
</feature>
<protein>
    <submittedName>
        <fullName evidence="3">Uncharacterized protein</fullName>
    </submittedName>
</protein>
<evidence type="ECO:0000313" key="4">
    <source>
        <dbReference type="Proteomes" id="UP000886800"/>
    </source>
</evidence>
<evidence type="ECO:0000256" key="2">
    <source>
        <dbReference type="SAM" id="SignalP"/>
    </source>
</evidence>
<dbReference type="PROSITE" id="PS51257">
    <property type="entry name" value="PROKAR_LIPOPROTEIN"/>
    <property type="match status" value="1"/>
</dbReference>
<comment type="caution">
    <text evidence="3">The sequence shown here is derived from an EMBL/GenBank/DDBJ whole genome shotgun (WGS) entry which is preliminary data.</text>
</comment>
<dbReference type="Proteomes" id="UP000886800">
    <property type="component" value="Unassembled WGS sequence"/>
</dbReference>
<organism evidence="3 4">
    <name type="scientific">Candidatus Anaerotruncus excrementipullorum</name>
    <dbReference type="NCBI Taxonomy" id="2838465"/>
    <lineage>
        <taxon>Bacteria</taxon>
        <taxon>Bacillati</taxon>
        <taxon>Bacillota</taxon>
        <taxon>Clostridia</taxon>
        <taxon>Eubacteriales</taxon>
        <taxon>Oscillospiraceae</taxon>
        <taxon>Anaerotruncus</taxon>
    </lineage>
</organism>